<keyword evidence="3" id="KW-1185">Reference proteome</keyword>
<reference evidence="2 3" key="1">
    <citation type="submission" date="2019-05" db="EMBL/GenBank/DDBJ databases">
        <title>Polaribacter aestuariivivens sp. nov., isolated from a tidal flat.</title>
        <authorList>
            <person name="Yoon J.-H."/>
        </authorList>
    </citation>
    <scope>NUCLEOTIDE SEQUENCE [LARGE SCALE GENOMIC DNA]</scope>
    <source>
        <strain evidence="2 3">DBTF-3</strain>
    </source>
</reference>
<protein>
    <recommendedName>
        <fullName evidence="4">DUF3108 domain-containing protein</fullName>
    </recommendedName>
</protein>
<name>A0A5S3N7S7_9FLAO</name>
<evidence type="ECO:0008006" key="4">
    <source>
        <dbReference type="Google" id="ProtNLM"/>
    </source>
</evidence>
<evidence type="ECO:0000313" key="2">
    <source>
        <dbReference type="EMBL" id="TMM31361.1"/>
    </source>
</evidence>
<accession>A0A5S3N7S7</accession>
<dbReference type="RefSeq" id="WP_138535088.1">
    <property type="nucleotide sequence ID" value="NZ_VANR01000002.1"/>
</dbReference>
<sequence length="304" mass="35259">MKKNILFLISFLFFLISNAQEKKTFEYELVGALVLDSKQLFSYKIEFNARKNNFIEGYSYTDLGGENETKSYIRGYYDADSKKIQFKESDILYTKSKFLPEEFCFIKFEGVFKGKSKKKSLNGDFIGIYDDKDTCATGQVKLVSTKFLEKKVKKFYKKVEKVDKIKKIDSIVKEELKPENYLKKFSETKIASGEKVSVFVYTSKMKMEIWDYGKEDGDKITILLNDVEVLKNFSVTKKRKSIVLDLKEDKNLIKIITVDGGSIKTNTTKLKLYDFRRQYEVIADLEEGKSASINVVKLKVTNKK</sequence>
<dbReference type="AlphaFoldDB" id="A0A5S3N7S7"/>
<evidence type="ECO:0000256" key="1">
    <source>
        <dbReference type="SAM" id="SignalP"/>
    </source>
</evidence>
<comment type="caution">
    <text evidence="2">The sequence shown here is derived from an EMBL/GenBank/DDBJ whole genome shotgun (WGS) entry which is preliminary data.</text>
</comment>
<proteinExistence type="predicted"/>
<dbReference type="Proteomes" id="UP000307140">
    <property type="component" value="Unassembled WGS sequence"/>
</dbReference>
<dbReference type="EMBL" id="VANR01000002">
    <property type="protein sequence ID" value="TMM31361.1"/>
    <property type="molecule type" value="Genomic_DNA"/>
</dbReference>
<feature type="signal peptide" evidence="1">
    <location>
        <begin position="1"/>
        <end position="19"/>
    </location>
</feature>
<dbReference type="OrthoDB" id="639821at2"/>
<gene>
    <name evidence="2" type="ORF">FDT66_05180</name>
</gene>
<keyword evidence="1" id="KW-0732">Signal</keyword>
<organism evidence="2 3">
    <name type="scientific">Polaribacter aestuariivivens</name>
    <dbReference type="NCBI Taxonomy" id="2304626"/>
    <lineage>
        <taxon>Bacteria</taxon>
        <taxon>Pseudomonadati</taxon>
        <taxon>Bacteroidota</taxon>
        <taxon>Flavobacteriia</taxon>
        <taxon>Flavobacteriales</taxon>
        <taxon>Flavobacteriaceae</taxon>
    </lineage>
</organism>
<feature type="chain" id="PRO_5024287753" description="DUF3108 domain-containing protein" evidence="1">
    <location>
        <begin position="20"/>
        <end position="304"/>
    </location>
</feature>
<evidence type="ECO:0000313" key="3">
    <source>
        <dbReference type="Proteomes" id="UP000307140"/>
    </source>
</evidence>